<evidence type="ECO:0000259" key="12">
    <source>
        <dbReference type="Pfam" id="PF16327"/>
    </source>
</evidence>
<feature type="transmembrane region" description="Helical" evidence="10">
    <location>
        <begin position="312"/>
        <end position="331"/>
    </location>
</feature>
<feature type="transmembrane region" description="Helical" evidence="10">
    <location>
        <begin position="210"/>
        <end position="229"/>
    </location>
</feature>
<keyword evidence="6" id="KW-0201">Cytochrome c-type biogenesis</keyword>
<feature type="transmembrane region" description="Helical" evidence="10">
    <location>
        <begin position="177"/>
        <end position="203"/>
    </location>
</feature>
<accession>A0A369YIE9</accession>
<feature type="transmembrane region" description="Helical" evidence="10">
    <location>
        <begin position="38"/>
        <end position="62"/>
    </location>
</feature>
<feature type="transmembrane region" description="Helical" evidence="10">
    <location>
        <begin position="352"/>
        <end position="374"/>
    </location>
</feature>
<feature type="transmembrane region" description="Helical" evidence="10">
    <location>
        <begin position="394"/>
        <end position="413"/>
    </location>
</feature>
<feature type="transmembrane region" description="Helical" evidence="10">
    <location>
        <begin position="450"/>
        <end position="469"/>
    </location>
</feature>
<dbReference type="GO" id="GO:0017004">
    <property type="term" value="P:cytochrome complex assembly"/>
    <property type="evidence" value="ECO:0007669"/>
    <property type="project" value="UniProtKB-KW"/>
</dbReference>
<evidence type="ECO:0000256" key="8">
    <source>
        <dbReference type="ARBA" id="ARBA00023136"/>
    </source>
</evidence>
<evidence type="ECO:0000256" key="1">
    <source>
        <dbReference type="ARBA" id="ARBA00004429"/>
    </source>
</evidence>
<dbReference type="RefSeq" id="WP_111401322.1">
    <property type="nucleotide sequence ID" value="NZ_QEPN01000001.1"/>
</dbReference>
<feature type="domain" description="Cytochrome c-type biogenesis protein CcmF C-terminal" evidence="12">
    <location>
        <begin position="324"/>
        <end position="625"/>
    </location>
</feature>
<evidence type="ECO:0000256" key="5">
    <source>
        <dbReference type="ARBA" id="ARBA00022692"/>
    </source>
</evidence>
<feature type="transmembrane region" description="Helical" evidence="10">
    <location>
        <begin position="608"/>
        <end position="627"/>
    </location>
</feature>
<keyword evidence="3" id="KW-1003">Cell membrane</keyword>
<dbReference type="InterPro" id="IPR003568">
    <property type="entry name" value="Cyt_c_biogenesis_CcmF"/>
</dbReference>
<dbReference type="NCBIfam" id="TIGR03145">
    <property type="entry name" value="cyt_nit_nrfE"/>
    <property type="match status" value="1"/>
</dbReference>
<dbReference type="STRING" id="1035839.GCA_000238795_00158"/>
<evidence type="ECO:0000256" key="6">
    <source>
        <dbReference type="ARBA" id="ARBA00022748"/>
    </source>
</evidence>
<evidence type="ECO:0000256" key="10">
    <source>
        <dbReference type="SAM" id="Phobius"/>
    </source>
</evidence>
<dbReference type="GO" id="GO:0015232">
    <property type="term" value="F:heme transmembrane transporter activity"/>
    <property type="evidence" value="ECO:0007669"/>
    <property type="project" value="InterPro"/>
</dbReference>
<evidence type="ECO:0000256" key="7">
    <source>
        <dbReference type="ARBA" id="ARBA00022989"/>
    </source>
</evidence>
<dbReference type="NCBIfam" id="TIGR00353">
    <property type="entry name" value="nrfE"/>
    <property type="match status" value="1"/>
</dbReference>
<proteinExistence type="inferred from homology"/>
<feature type="transmembrane region" description="Helical" evidence="10">
    <location>
        <begin position="271"/>
        <end position="292"/>
    </location>
</feature>
<evidence type="ECO:0000259" key="11">
    <source>
        <dbReference type="Pfam" id="PF01578"/>
    </source>
</evidence>
<dbReference type="Pfam" id="PF01578">
    <property type="entry name" value="Cytochrom_C_asm"/>
    <property type="match status" value="1"/>
</dbReference>
<protein>
    <submittedName>
        <fullName evidence="13">Heme lyase NrfEFG subunit NrfE</fullName>
    </submittedName>
</protein>
<dbReference type="InterPro" id="IPR032523">
    <property type="entry name" value="CcmF_C"/>
</dbReference>
<evidence type="ECO:0000313" key="14">
    <source>
        <dbReference type="Proteomes" id="UP000253872"/>
    </source>
</evidence>
<evidence type="ECO:0000256" key="4">
    <source>
        <dbReference type="ARBA" id="ARBA00022519"/>
    </source>
</evidence>
<dbReference type="GO" id="GO:0016829">
    <property type="term" value="F:lyase activity"/>
    <property type="evidence" value="ECO:0007669"/>
    <property type="project" value="UniProtKB-KW"/>
</dbReference>
<dbReference type="AlphaFoldDB" id="A0A369YIE9"/>
<dbReference type="PRINTS" id="PR01410">
    <property type="entry name" value="CCBIOGENESIS"/>
</dbReference>
<evidence type="ECO:0000256" key="9">
    <source>
        <dbReference type="ARBA" id="ARBA00037230"/>
    </source>
</evidence>
<dbReference type="PANTHER" id="PTHR43653">
    <property type="entry name" value="CYTOCHROME C ASSEMBLY PROTEIN-RELATED"/>
    <property type="match status" value="1"/>
</dbReference>
<feature type="transmembrane region" description="Helical" evidence="10">
    <location>
        <begin position="6"/>
        <end position="26"/>
    </location>
</feature>
<feature type="domain" description="Cytochrome c assembly protein" evidence="11">
    <location>
        <begin position="89"/>
        <end position="295"/>
    </location>
</feature>
<dbReference type="EMBL" id="QEPN01000001">
    <property type="protein sequence ID" value="RDE73653.1"/>
    <property type="molecule type" value="Genomic_DNA"/>
</dbReference>
<sequence>MLPELGYFSLILAAVAAAFQVGCSLFSELFKRPHYLALNPLLTGVQSLFSLLSFALLAHAFLTDDFTVIYVAQHSNSQLPDFFKFAATWGGHEGSMLFWLAALTLWTSVFCIFADKSDRLFYHRTLAMLGLIALGFMLFILLVSSPFERSFPPPPEGRDLNPMLQDVGLIFHPPLLYLGYVGFAISFAMVVASLVSGCFDAAVARWIRPWTMISWGFLTAGIILGAWWAYYELGWGGWWFWDPVENASLMPWLLGTALVHSLIVSEKRGVFNYWTILLAIFAFALSLLGTFIVRSGVLTSVHAFAVDPDRGMALLILFFSLSFIALALFAFRVNLWQGEVRFLLWSKETAFLLINGLFAVAASAVLVGTFYPMIFTAMNWGSISVGAPYFNHVFTPLALLLMVAMGIAVVLRWKSVPTKQILWRLYLLPVAVLLAVALTMQTLTQVAYTLQILPTIFISLAIWIILTHLPYLRYMWQIRPLAMRLAHIGFAICVIGAMMNSYYGDEKGVRLKPNESATLAGFSFTYDDYQDVIGANYTAERAIFKIAKENETLAQVTPERRYYDVRTMTMAEVGLYHYFLDDIYIVMGDKFGNLEYAFRLHYKPYVRALWLGGIVMVFASLLALFGYRQANRKAHKQSNK</sequence>
<dbReference type="Pfam" id="PF16327">
    <property type="entry name" value="CcmF_C"/>
    <property type="match status" value="1"/>
</dbReference>
<comment type="function">
    <text evidence="9">Required for the biogenesis of c-type cytochromes. Possible subunit of a heme lyase.</text>
</comment>
<evidence type="ECO:0000256" key="3">
    <source>
        <dbReference type="ARBA" id="ARBA00022475"/>
    </source>
</evidence>
<dbReference type="Proteomes" id="UP000253872">
    <property type="component" value="Unassembled WGS sequence"/>
</dbReference>
<gene>
    <name evidence="13" type="primary">nrfE</name>
    <name evidence="13" type="ORF">DPV93_00410</name>
</gene>
<dbReference type="InterPro" id="IPR002541">
    <property type="entry name" value="Cyt_c_assembly"/>
</dbReference>
<name>A0A369YIE9_9PAST</name>
<feature type="transmembrane region" description="Helical" evidence="10">
    <location>
        <begin position="96"/>
        <end position="114"/>
    </location>
</feature>
<keyword evidence="4" id="KW-0997">Cell inner membrane</keyword>
<reference evidence="13 14" key="1">
    <citation type="submission" date="2018-05" db="EMBL/GenBank/DDBJ databases">
        <title>Draft Genome Sequences for a Diverse set of 7 Haemophilus Species.</title>
        <authorList>
            <person name="Nichols M."/>
            <person name="Topaz N."/>
            <person name="Wang X."/>
            <person name="Wang X."/>
            <person name="Boxrud D."/>
        </authorList>
    </citation>
    <scope>NUCLEOTIDE SEQUENCE [LARGE SCALE GENOMIC DNA]</scope>
    <source>
        <strain evidence="13 14">C2002001239</strain>
    </source>
</reference>
<dbReference type="PRINTS" id="PR01411">
    <property type="entry name" value="CCMFBIOGNSIS"/>
</dbReference>
<feature type="transmembrane region" description="Helical" evidence="10">
    <location>
        <begin position="249"/>
        <end position="264"/>
    </location>
</feature>
<comment type="similarity">
    <text evidence="2">Belongs to the CcmF/CycK/Ccl1/NrfE/CcsA family.</text>
</comment>
<comment type="subcellular location">
    <subcellularLocation>
        <location evidence="1">Cell inner membrane</location>
        <topology evidence="1">Multi-pass membrane protein</topology>
    </subcellularLocation>
</comment>
<keyword evidence="7 10" id="KW-1133">Transmembrane helix</keyword>
<dbReference type="InterPro" id="IPR003567">
    <property type="entry name" value="Cyt_c_biogenesis"/>
</dbReference>
<dbReference type="NCBIfam" id="NF007691">
    <property type="entry name" value="PRK10369.1"/>
    <property type="match status" value="1"/>
</dbReference>
<dbReference type="GO" id="GO:0020037">
    <property type="term" value="F:heme binding"/>
    <property type="evidence" value="ECO:0007669"/>
    <property type="project" value="InterPro"/>
</dbReference>
<dbReference type="GO" id="GO:0005886">
    <property type="term" value="C:plasma membrane"/>
    <property type="evidence" value="ECO:0007669"/>
    <property type="project" value="UniProtKB-SubCell"/>
</dbReference>
<feature type="transmembrane region" description="Helical" evidence="10">
    <location>
        <begin position="481"/>
        <end position="503"/>
    </location>
</feature>
<feature type="transmembrane region" description="Helical" evidence="10">
    <location>
        <begin position="425"/>
        <end position="444"/>
    </location>
</feature>
<feature type="transmembrane region" description="Helical" evidence="10">
    <location>
        <begin position="126"/>
        <end position="147"/>
    </location>
</feature>
<comment type="caution">
    <text evidence="13">The sequence shown here is derived from an EMBL/GenBank/DDBJ whole genome shotgun (WGS) entry which is preliminary data.</text>
</comment>
<dbReference type="PANTHER" id="PTHR43653:SF1">
    <property type="entry name" value="CYTOCHROME C-TYPE BIOGENESIS PROTEIN CCMF"/>
    <property type="match status" value="1"/>
</dbReference>
<evidence type="ECO:0000256" key="2">
    <source>
        <dbReference type="ARBA" id="ARBA00009186"/>
    </source>
</evidence>
<dbReference type="InterPro" id="IPR017563">
    <property type="entry name" value="CytC_NO3Rdtase_biogenesis_NrfE"/>
</dbReference>
<keyword evidence="5 10" id="KW-0812">Transmembrane</keyword>
<organism evidence="13 14">
    <name type="scientific">Haemophilus sputorum</name>
    <dbReference type="NCBI Taxonomy" id="1078480"/>
    <lineage>
        <taxon>Bacteria</taxon>
        <taxon>Pseudomonadati</taxon>
        <taxon>Pseudomonadota</taxon>
        <taxon>Gammaproteobacteria</taxon>
        <taxon>Pasteurellales</taxon>
        <taxon>Pasteurellaceae</taxon>
        <taxon>Haemophilus</taxon>
    </lineage>
</organism>
<keyword evidence="8 10" id="KW-0472">Membrane</keyword>
<evidence type="ECO:0000313" key="13">
    <source>
        <dbReference type="EMBL" id="RDE73653.1"/>
    </source>
</evidence>
<keyword evidence="13" id="KW-0456">Lyase</keyword>